<sequence>MKKRIPITIPFEDDELLTSWELRMAKANLYNNRNDFSKEWSKGQLLARDSFGFSRDLLLGSFYKDNQFMVYEKHSLYPFFAPFFNKQKQEKILYAQRTGFDKESPIGKWGLNVPSYKYCPECAKEDPRIYLHRAHQLPGVDVCHLHGCRLIKLDKKYNGEEMFNIVMGEEPNYFIEPIDVAHAQFAKEFMDSAFDITVKDIHKMIEIRVKELKLKTIDNVRAMFSMDHKPIYDRDAKYILSSPQLLSEKFLMKNLITIFGDMFTFKRIYKRYIKKEAPKVLPEEIVKQGYELISPYKRNIMEIRHKGCAQSFLITEHGLKELSLRCPDCTNLTNKELYERMFNSIANNEFTLLSPFKGIGQKVKIKHSCGHKFKSNPIEFYYNERGCPKCLSRLTQDEAQEKVDQVDPTWKVLNYTTLENKAEFLHTTCNHTVERRFADFLRKGMSCPTCKKLEKTSKTPEFVEKMKRLVGDEYELVGDFMGDRRPVKIRHKPCGLVTEYPRASYFLNGQRCPLCHGTISQDDISAYVSARSKGAYMVSGFLPSKDLEILNTVTDEVYTLKKKLVLQELARPTASEILPCNTNEDIERPISVGGKFFKELQKHFNGKAFKARDIMDRGWTKNQTQRNLRRLVSLGLVKKDEGFYSLVQDYKIEDKD</sequence>
<gene>
    <name evidence="2" type="ORF">JOD41_000321</name>
</gene>
<feature type="domain" description="TniQ" evidence="1">
    <location>
        <begin position="6"/>
        <end position="150"/>
    </location>
</feature>
<reference evidence="2 3" key="1">
    <citation type="submission" date="2021-01" db="EMBL/GenBank/DDBJ databases">
        <title>Genomic Encyclopedia of Type Strains, Phase IV (KMG-IV): sequencing the most valuable type-strain genomes for metagenomic binning, comparative biology and taxonomic classification.</title>
        <authorList>
            <person name="Goeker M."/>
        </authorList>
    </citation>
    <scope>NUCLEOTIDE SEQUENCE [LARGE SCALE GENOMIC DNA]</scope>
    <source>
        <strain evidence="2 3">DSM 21461</strain>
    </source>
</reference>
<evidence type="ECO:0000259" key="1">
    <source>
        <dbReference type="Pfam" id="PF06527"/>
    </source>
</evidence>
<dbReference type="InterPro" id="IPR009492">
    <property type="entry name" value="TniQ"/>
</dbReference>
<protein>
    <recommendedName>
        <fullName evidence="1">TniQ domain-containing protein</fullName>
    </recommendedName>
</protein>
<organism evidence="2 3">
    <name type="scientific">Peptoniphilus gorbachii</name>
    <dbReference type="NCBI Taxonomy" id="411567"/>
    <lineage>
        <taxon>Bacteria</taxon>
        <taxon>Bacillati</taxon>
        <taxon>Bacillota</taxon>
        <taxon>Tissierellia</taxon>
        <taxon>Tissierellales</taxon>
        <taxon>Peptoniphilaceae</taxon>
        <taxon>Peptoniphilus</taxon>
    </lineage>
</organism>
<keyword evidence="3" id="KW-1185">Reference proteome</keyword>
<dbReference type="Pfam" id="PF06527">
    <property type="entry name" value="TniQ"/>
    <property type="match status" value="1"/>
</dbReference>
<dbReference type="RefSeq" id="WP_205051303.1">
    <property type="nucleotide sequence ID" value="NZ_JAFBDH010000001.1"/>
</dbReference>
<evidence type="ECO:0000313" key="2">
    <source>
        <dbReference type="EMBL" id="MBM7549606.1"/>
    </source>
</evidence>
<accession>A0ABS2MHX0</accession>
<name>A0ABS2MHX0_9FIRM</name>
<proteinExistence type="predicted"/>
<evidence type="ECO:0000313" key="3">
    <source>
        <dbReference type="Proteomes" id="UP000720595"/>
    </source>
</evidence>
<comment type="caution">
    <text evidence="2">The sequence shown here is derived from an EMBL/GenBank/DDBJ whole genome shotgun (WGS) entry which is preliminary data.</text>
</comment>
<dbReference type="EMBL" id="JAFBDH010000001">
    <property type="protein sequence ID" value="MBM7549606.1"/>
    <property type="molecule type" value="Genomic_DNA"/>
</dbReference>
<dbReference type="Proteomes" id="UP000720595">
    <property type="component" value="Unassembled WGS sequence"/>
</dbReference>